<dbReference type="Proteomes" id="UP001454036">
    <property type="component" value="Unassembled WGS sequence"/>
</dbReference>
<reference evidence="2 3" key="1">
    <citation type="submission" date="2024-01" db="EMBL/GenBank/DDBJ databases">
        <title>The complete chloroplast genome sequence of Lithospermum erythrorhizon: insights into the phylogenetic relationship among Boraginaceae species and the maternal lineages of purple gromwells.</title>
        <authorList>
            <person name="Okada T."/>
            <person name="Watanabe K."/>
        </authorList>
    </citation>
    <scope>NUCLEOTIDE SEQUENCE [LARGE SCALE GENOMIC DNA]</scope>
</reference>
<proteinExistence type="predicted"/>
<dbReference type="EMBL" id="BAABME010003623">
    <property type="protein sequence ID" value="GAA0159524.1"/>
    <property type="molecule type" value="Genomic_DNA"/>
</dbReference>
<protein>
    <submittedName>
        <fullName evidence="2">Uncharacterized protein</fullName>
    </submittedName>
</protein>
<name>A0AAV3Q630_LITER</name>
<feature type="compositionally biased region" description="Polar residues" evidence="1">
    <location>
        <begin position="10"/>
        <end position="21"/>
    </location>
</feature>
<evidence type="ECO:0000313" key="3">
    <source>
        <dbReference type="Proteomes" id="UP001454036"/>
    </source>
</evidence>
<gene>
    <name evidence="2" type="ORF">LIER_16278</name>
</gene>
<organism evidence="2 3">
    <name type="scientific">Lithospermum erythrorhizon</name>
    <name type="common">Purple gromwell</name>
    <name type="synonym">Lithospermum officinale var. erythrorhizon</name>
    <dbReference type="NCBI Taxonomy" id="34254"/>
    <lineage>
        <taxon>Eukaryota</taxon>
        <taxon>Viridiplantae</taxon>
        <taxon>Streptophyta</taxon>
        <taxon>Embryophyta</taxon>
        <taxon>Tracheophyta</taxon>
        <taxon>Spermatophyta</taxon>
        <taxon>Magnoliopsida</taxon>
        <taxon>eudicotyledons</taxon>
        <taxon>Gunneridae</taxon>
        <taxon>Pentapetalae</taxon>
        <taxon>asterids</taxon>
        <taxon>lamiids</taxon>
        <taxon>Boraginales</taxon>
        <taxon>Boraginaceae</taxon>
        <taxon>Boraginoideae</taxon>
        <taxon>Lithospermeae</taxon>
        <taxon>Lithospermum</taxon>
    </lineage>
</organism>
<feature type="region of interest" description="Disordered" evidence="1">
    <location>
        <begin position="1"/>
        <end position="26"/>
    </location>
</feature>
<comment type="caution">
    <text evidence="2">The sequence shown here is derived from an EMBL/GenBank/DDBJ whole genome shotgun (WGS) entry which is preliminary data.</text>
</comment>
<sequence>MIPRKGKAKNSASPTRSYNSSRSRREMMQRLLDLGREFSEVFAWGPDNMPGVDPDFALHRLHVDPSFRPTKKKKMNFSDEKNLALQKELGDLIKSYAIRQLQFPE</sequence>
<evidence type="ECO:0000256" key="1">
    <source>
        <dbReference type="SAM" id="MobiDB-lite"/>
    </source>
</evidence>
<accession>A0AAV3Q630</accession>
<dbReference type="AlphaFoldDB" id="A0AAV3Q630"/>
<keyword evidence="3" id="KW-1185">Reference proteome</keyword>
<evidence type="ECO:0000313" key="2">
    <source>
        <dbReference type="EMBL" id="GAA0159524.1"/>
    </source>
</evidence>